<evidence type="ECO:0000259" key="5">
    <source>
        <dbReference type="PROSITE" id="PS51123"/>
    </source>
</evidence>
<dbReference type="CDD" id="cd07185">
    <property type="entry name" value="OmpA_C-like"/>
    <property type="match status" value="1"/>
</dbReference>
<dbReference type="Gene3D" id="3.40.1520.20">
    <property type="match status" value="1"/>
</dbReference>
<dbReference type="InterPro" id="IPR036737">
    <property type="entry name" value="OmpA-like_sf"/>
</dbReference>
<dbReference type="PANTHER" id="PTHR30329:SF21">
    <property type="entry name" value="LIPOPROTEIN YIAD-RELATED"/>
    <property type="match status" value="1"/>
</dbReference>
<feature type="domain" description="OmpA-like" evidence="5">
    <location>
        <begin position="230"/>
        <end position="347"/>
    </location>
</feature>
<proteinExistence type="predicted"/>
<evidence type="ECO:0000256" key="1">
    <source>
        <dbReference type="ARBA" id="ARBA00004442"/>
    </source>
</evidence>
<name>A0A3B0S3M7_9ZZZZ</name>
<evidence type="ECO:0000313" key="6">
    <source>
        <dbReference type="EMBL" id="VAW00591.1"/>
    </source>
</evidence>
<evidence type="ECO:0000256" key="4">
    <source>
        <dbReference type="SAM" id="MobiDB-lite"/>
    </source>
</evidence>
<organism evidence="6">
    <name type="scientific">hydrothermal vent metagenome</name>
    <dbReference type="NCBI Taxonomy" id="652676"/>
    <lineage>
        <taxon>unclassified sequences</taxon>
        <taxon>metagenomes</taxon>
        <taxon>ecological metagenomes</taxon>
    </lineage>
</organism>
<protein>
    <recommendedName>
        <fullName evidence="5">OmpA-like domain-containing protein</fullName>
    </recommendedName>
</protein>
<feature type="region of interest" description="Disordered" evidence="4">
    <location>
        <begin position="318"/>
        <end position="349"/>
    </location>
</feature>
<dbReference type="InterPro" id="IPR050330">
    <property type="entry name" value="Bact_OuterMem_StrucFunc"/>
</dbReference>
<keyword evidence="3" id="KW-0998">Cell outer membrane</keyword>
<accession>A0A3B0S3M7</accession>
<dbReference type="InterPro" id="IPR006664">
    <property type="entry name" value="OMP_bac"/>
</dbReference>
<sequence>MLDKALSAIDAAGADWAGVEIDGQKAVLFGEAPSREALDRLKTAVAHAQWSGGLALGGITILDASNMTVFSGPPLADPFLWIAELQAGQLVLSGYAPSPSARDAVFLLAAMRFPDADISGALEIASGAPAEDGWLSAASISLQALARLNTGAVEANGPAFEVSGVVADIAEAAAVKQLMALIDDGFSGIAKLTPAPPEIAQPETTSEEHADTDATPAEVIEPDRALRCAEQSRSILGDAQISFARDRASLNRSSRALLDALAAALGACPDLKIAITGHTDAAGGAAANRRLSLARARAVGDYLRAAGVDAARITTSGAGESQPLVSNRTAEGRARNRRIEFEFTPGNQD</sequence>
<evidence type="ECO:0000256" key="3">
    <source>
        <dbReference type="ARBA" id="ARBA00023237"/>
    </source>
</evidence>
<dbReference type="Pfam" id="PF00691">
    <property type="entry name" value="OmpA"/>
    <property type="match status" value="1"/>
</dbReference>
<keyword evidence="2" id="KW-0472">Membrane</keyword>
<feature type="region of interest" description="Disordered" evidence="4">
    <location>
        <begin position="195"/>
        <end position="214"/>
    </location>
</feature>
<dbReference type="InterPro" id="IPR006665">
    <property type="entry name" value="OmpA-like"/>
</dbReference>
<dbReference type="AlphaFoldDB" id="A0A3B0S3M7"/>
<dbReference type="SUPFAM" id="SSF103088">
    <property type="entry name" value="OmpA-like"/>
    <property type="match status" value="1"/>
</dbReference>
<gene>
    <name evidence="6" type="ORF">MNBD_ALPHA05-32</name>
</gene>
<comment type="subcellular location">
    <subcellularLocation>
        <location evidence="1">Cell outer membrane</location>
    </subcellularLocation>
</comment>
<reference evidence="6" key="1">
    <citation type="submission" date="2018-06" db="EMBL/GenBank/DDBJ databases">
        <authorList>
            <person name="Zhirakovskaya E."/>
        </authorList>
    </citation>
    <scope>NUCLEOTIDE SEQUENCE</scope>
</reference>
<dbReference type="PANTHER" id="PTHR30329">
    <property type="entry name" value="STATOR ELEMENT OF FLAGELLAR MOTOR COMPLEX"/>
    <property type="match status" value="1"/>
</dbReference>
<feature type="compositionally biased region" description="Polar residues" evidence="4">
    <location>
        <begin position="318"/>
        <end position="329"/>
    </location>
</feature>
<dbReference type="GO" id="GO:0009279">
    <property type="term" value="C:cell outer membrane"/>
    <property type="evidence" value="ECO:0007669"/>
    <property type="project" value="UniProtKB-SubCell"/>
</dbReference>
<dbReference type="Gene3D" id="3.30.1330.60">
    <property type="entry name" value="OmpA-like domain"/>
    <property type="match status" value="1"/>
</dbReference>
<dbReference type="EMBL" id="UOEH01000313">
    <property type="protein sequence ID" value="VAW00591.1"/>
    <property type="molecule type" value="Genomic_DNA"/>
</dbReference>
<dbReference type="PROSITE" id="PS51123">
    <property type="entry name" value="OMPA_2"/>
    <property type="match status" value="1"/>
</dbReference>
<feature type="compositionally biased region" description="Basic and acidic residues" evidence="4">
    <location>
        <begin position="330"/>
        <end position="341"/>
    </location>
</feature>
<dbReference type="PRINTS" id="PR01021">
    <property type="entry name" value="OMPADOMAIN"/>
</dbReference>
<evidence type="ECO:0000256" key="2">
    <source>
        <dbReference type="ARBA" id="ARBA00023136"/>
    </source>
</evidence>